<dbReference type="GeneID" id="33555233"/>
<reference evidence="3 4" key="1">
    <citation type="submission" date="2017-03" db="EMBL/GenBank/DDBJ databases">
        <title>Widespread Adenine N6-methylation of Active Genes in Fungi.</title>
        <authorList>
            <consortium name="DOE Joint Genome Institute"/>
            <person name="Mondo S.J."/>
            <person name="Dannebaum R.O."/>
            <person name="Kuo R.C."/>
            <person name="Louie K.B."/>
            <person name="Bewick A.J."/>
            <person name="Labutti K."/>
            <person name="Haridas S."/>
            <person name="Kuo A."/>
            <person name="Salamov A."/>
            <person name="Ahrendt S.R."/>
            <person name="Lau R."/>
            <person name="Bowen B.P."/>
            <person name="Lipzen A."/>
            <person name="Sullivan W."/>
            <person name="Andreopoulos W.B."/>
            <person name="Clum A."/>
            <person name="Lindquist E."/>
            <person name="Daum C."/>
            <person name="Northen T.R."/>
            <person name="Ramamoorthy G."/>
            <person name="Schmitz R.J."/>
            <person name="Gryganskyi A."/>
            <person name="Culley D."/>
            <person name="Magnuson J."/>
            <person name="James T.Y."/>
            <person name="O'Malley M.A."/>
            <person name="Stajich J.E."/>
            <person name="Spatafora J.W."/>
            <person name="Visel A."/>
            <person name="Grigoriev I.V."/>
        </authorList>
    </citation>
    <scope>NUCLEOTIDE SEQUENCE [LARGE SCALE GENOMIC DNA]</scope>
    <source>
        <strain evidence="3 4">NRRL Y-17943</strain>
    </source>
</reference>
<proteinExistence type="predicted"/>
<dbReference type="InParanoid" id="A0A1Y1UGR1"/>
<name>A0A1Y1UGR1_9TREE</name>
<evidence type="ECO:0000313" key="4">
    <source>
        <dbReference type="Proteomes" id="UP000193218"/>
    </source>
</evidence>
<dbReference type="EMBL" id="NBSH01000007">
    <property type="protein sequence ID" value="ORX36694.1"/>
    <property type="molecule type" value="Genomic_DNA"/>
</dbReference>
<dbReference type="GO" id="GO:0070290">
    <property type="term" value="F:N-acylphosphatidylethanolamine-specific phospholipase D activity"/>
    <property type="evidence" value="ECO:0007669"/>
    <property type="project" value="TreeGrafter"/>
</dbReference>
<accession>A0A1Y1UGR1</accession>
<feature type="region of interest" description="Disordered" evidence="1">
    <location>
        <begin position="289"/>
        <end position="316"/>
    </location>
</feature>
<feature type="domain" description="Metallo-beta-lactamase" evidence="2">
    <location>
        <begin position="190"/>
        <end position="470"/>
    </location>
</feature>
<feature type="compositionally biased region" description="Acidic residues" evidence="1">
    <location>
        <begin position="299"/>
        <end position="309"/>
    </location>
</feature>
<evidence type="ECO:0000259" key="2">
    <source>
        <dbReference type="Pfam" id="PF12706"/>
    </source>
</evidence>
<dbReference type="GO" id="GO:0070292">
    <property type="term" value="P:N-acylphosphatidylethanolamine metabolic process"/>
    <property type="evidence" value="ECO:0007669"/>
    <property type="project" value="TreeGrafter"/>
</dbReference>
<dbReference type="RefSeq" id="XP_021870763.1">
    <property type="nucleotide sequence ID" value="XM_022013425.1"/>
</dbReference>
<dbReference type="InterPro" id="IPR001279">
    <property type="entry name" value="Metallo-B-lactamas"/>
</dbReference>
<dbReference type="SUPFAM" id="SSF56281">
    <property type="entry name" value="Metallo-hydrolase/oxidoreductase"/>
    <property type="match status" value="1"/>
</dbReference>
<dbReference type="Proteomes" id="UP000193218">
    <property type="component" value="Unassembled WGS sequence"/>
</dbReference>
<dbReference type="OrthoDB" id="332863at2759"/>
<gene>
    <name evidence="3" type="ORF">BD324DRAFT_580073</name>
</gene>
<dbReference type="GO" id="GO:0070291">
    <property type="term" value="P:N-acylethanolamine metabolic process"/>
    <property type="evidence" value="ECO:0007669"/>
    <property type="project" value="TreeGrafter"/>
</dbReference>
<feature type="region of interest" description="Disordered" evidence="1">
    <location>
        <begin position="71"/>
        <end position="109"/>
    </location>
</feature>
<dbReference type="InterPro" id="IPR036866">
    <property type="entry name" value="RibonucZ/Hydroxyglut_hydro"/>
</dbReference>
<protein>
    <submittedName>
        <fullName evidence="3">Beta-lactamase superfamily domain-domain-containing protein</fullName>
    </submittedName>
</protein>
<evidence type="ECO:0000313" key="3">
    <source>
        <dbReference type="EMBL" id="ORX36694.1"/>
    </source>
</evidence>
<sequence length="526" mass="58529">MDTSQHPRVALLSPSSSLSVDHHVASSKLALSTADSKPTYFQNPWRSYRAPSLNDAWLAYQKGAAIALPPHKTPARRPYLGTGPEDESAPLAVDPEADDADDPRDSSGALWSEGGWLGKVYVRPEFATVKDEVEREHWKDPPIEVIEPDWREYGDQSETGDVTWLGHASVLVRIPWKRDGEKQRAGACGVLFDPIFSYRCSPSQYVGPARYLPPPCTVADLPPIHICCISHDHYDHLDYYTIMDLWKYHQATIHFFVPMGLKGWFTASTIPEDRVTELDWYHETLLNFPYPSSGQDEGTVSDDDGDDEGPSYSAPAKVDPEAALTLKIAFTPAQHRSGRGILDHMTTLWGSWCIGVVDADDALKATDLGMKGWKGWRMFFGGDTGYRYATAPEDDEEAVCPAFQEIASLYSPFDFCMLPLSTGSSLPFLRTVLSLSLDQYTLTSSQHCSPGDALEIHRIMKSRRSLGIHWGTFCDADEARGTRITFARERRDGAVCNTWEGEGDGKAENGRFVISDIGQILTFPQK</sequence>
<dbReference type="GO" id="GO:0005737">
    <property type="term" value="C:cytoplasm"/>
    <property type="evidence" value="ECO:0007669"/>
    <property type="project" value="TreeGrafter"/>
</dbReference>
<keyword evidence="4" id="KW-1185">Reference proteome</keyword>
<dbReference type="PANTHER" id="PTHR15032:SF27">
    <property type="entry name" value="N-ACYL-PHOSPHATIDYLETHANOLAMINE-HYDROLYZING PHOSPHOLIPASE D"/>
    <property type="match status" value="1"/>
</dbReference>
<organism evidence="3 4">
    <name type="scientific">Kockovaella imperatae</name>
    <dbReference type="NCBI Taxonomy" id="4999"/>
    <lineage>
        <taxon>Eukaryota</taxon>
        <taxon>Fungi</taxon>
        <taxon>Dikarya</taxon>
        <taxon>Basidiomycota</taxon>
        <taxon>Agaricomycotina</taxon>
        <taxon>Tremellomycetes</taxon>
        <taxon>Tremellales</taxon>
        <taxon>Cuniculitremaceae</taxon>
        <taxon>Kockovaella</taxon>
    </lineage>
</organism>
<dbReference type="Pfam" id="PF12706">
    <property type="entry name" value="Lactamase_B_2"/>
    <property type="match status" value="1"/>
</dbReference>
<comment type="caution">
    <text evidence="3">The sequence shown here is derived from an EMBL/GenBank/DDBJ whole genome shotgun (WGS) entry which is preliminary data.</text>
</comment>
<dbReference type="Gene3D" id="3.60.15.10">
    <property type="entry name" value="Ribonuclease Z/Hydroxyacylglutathione hydrolase-like"/>
    <property type="match status" value="1"/>
</dbReference>
<dbReference type="AlphaFoldDB" id="A0A1Y1UGR1"/>
<dbReference type="PANTHER" id="PTHR15032">
    <property type="entry name" value="N-ACYL-PHOSPHATIDYLETHANOLAMINE-HYDROLYZING PHOSPHOLIPASE D"/>
    <property type="match status" value="1"/>
</dbReference>
<evidence type="ECO:0000256" key="1">
    <source>
        <dbReference type="SAM" id="MobiDB-lite"/>
    </source>
</evidence>